<sequence length="790" mass="90951">MIFLTKITLVNFKIFGGEPYSIGFEGNKLILLDGPNGYGKTSVFDAVELALTGNISRLITLDNRQNPADIVVAHRNASSVEILLEFKDENSNTRIFQRKLKSNITGPSKRIARFAELWELNEIIDGSAEPAKKDVLEQFFDSKNFARDFLLFHYVQQEETSRFLKTNNETQRATELAQLFGDTREADENLEKLTNAQRKINVAKKSITNRISELQRLYHLDPELAITTEPTESHQYAFPWLSENNTSPYWDFETIVELTEQRLSASLAEIEAIKWLVSHSDFYLRNRHYQSALHQRNLLELYVGYANTHLNYHGYQDYSKTYQEVKNSYDILQQEDISDILKNSRLENLYTALKLPGRSEFRDALTLLNTLISKNKGVSSVYTEILKHHSKLSPALDVTPTETSCFFCGHDHNTHDALKAAVEKHGDLLRSELSDKDKATVSARENFSKNYLAHLLNACELYLEINVEPSQTDLNKLAEAFASKDRLENIRQWLITEKIEHQDLLAEDFPVAARDRYIAEATDVLCERIRSLIGPAPDNFYELHTSSTLDRIFKDYFNKTAERLTTYPIDLLTQKETYIKEQYGNDMRAHAVELQKLQKNDSLLERALSDTGDLITIVRSQIRKYRKDLITDIEIPFYIYSGKILQSHQAGIGHGIFIKDPTGEDELKNVRLVSDWKSDHDILNTMSSGQISAVVIALTLALHRVYSKKFGTILIDDPVQTMDDINMSSLVELLRNDFQDKQIVLSTHEDKVARYFTYKYIKHSESVKIVNLMQRREYVPSNRFKYSTDS</sequence>
<dbReference type="Pfam" id="PF13476">
    <property type="entry name" value="AAA_23"/>
    <property type="match status" value="1"/>
</dbReference>
<dbReference type="InterPro" id="IPR038729">
    <property type="entry name" value="Rad50/SbcC_AAA"/>
</dbReference>
<proteinExistence type="predicted"/>
<evidence type="ECO:0000313" key="3">
    <source>
        <dbReference type="Proteomes" id="UP001216329"/>
    </source>
</evidence>
<dbReference type="Proteomes" id="UP001216329">
    <property type="component" value="Chromosome"/>
</dbReference>
<gene>
    <name evidence="2" type="ORF">P0Y58_16435</name>
</gene>
<dbReference type="PANTHER" id="PTHR32114">
    <property type="entry name" value="ABC TRANSPORTER ABCH.3"/>
    <property type="match status" value="1"/>
</dbReference>
<dbReference type="PANTHER" id="PTHR32114:SF2">
    <property type="entry name" value="ABC TRANSPORTER ABCH.3"/>
    <property type="match status" value="1"/>
</dbReference>
<dbReference type="SUPFAM" id="SSF52540">
    <property type="entry name" value="P-loop containing nucleoside triphosphate hydrolases"/>
    <property type="match status" value="1"/>
</dbReference>
<dbReference type="EMBL" id="CP119325">
    <property type="protein sequence ID" value="WEK28494.1"/>
    <property type="molecule type" value="Genomic_DNA"/>
</dbReference>
<name>A0AAJ5WCT1_9PSED</name>
<evidence type="ECO:0000259" key="1">
    <source>
        <dbReference type="Pfam" id="PF13476"/>
    </source>
</evidence>
<dbReference type="Gene3D" id="3.40.50.300">
    <property type="entry name" value="P-loop containing nucleotide triphosphate hydrolases"/>
    <property type="match status" value="2"/>
</dbReference>
<reference evidence="2" key="1">
    <citation type="submission" date="2023-03" db="EMBL/GenBank/DDBJ databases">
        <title>Andean soil-derived lignocellulolytic bacterial consortium as a source of novel taxa and putative plastic-active enzymes.</title>
        <authorList>
            <person name="Diaz-Garcia L."/>
            <person name="Chuvochina M."/>
            <person name="Feuerriegel G."/>
            <person name="Bunk B."/>
            <person name="Sproer C."/>
            <person name="Streit W.R."/>
            <person name="Rodriguez L.M."/>
            <person name="Overmann J."/>
            <person name="Jimenez D.J."/>
        </authorList>
    </citation>
    <scope>NUCLEOTIDE SEQUENCE</scope>
    <source>
        <strain evidence="2">MAG 876</strain>
    </source>
</reference>
<evidence type="ECO:0000313" key="2">
    <source>
        <dbReference type="EMBL" id="WEK28494.1"/>
    </source>
</evidence>
<organism evidence="2 3">
    <name type="scientific">Candidatus Pseudomonas phytovorans</name>
    <dbReference type="NCBI Taxonomy" id="3121377"/>
    <lineage>
        <taxon>Bacteria</taxon>
        <taxon>Pseudomonadati</taxon>
        <taxon>Pseudomonadota</taxon>
        <taxon>Gammaproteobacteria</taxon>
        <taxon>Pseudomonadales</taxon>
        <taxon>Pseudomonadaceae</taxon>
        <taxon>Pseudomonas</taxon>
    </lineage>
</organism>
<accession>A0AAJ5WCT1</accession>
<protein>
    <submittedName>
        <fullName evidence="2">AAA family ATPase</fullName>
    </submittedName>
</protein>
<feature type="domain" description="Rad50/SbcC-type AAA" evidence="1">
    <location>
        <begin position="6"/>
        <end position="214"/>
    </location>
</feature>
<dbReference type="GO" id="GO:0016887">
    <property type="term" value="F:ATP hydrolysis activity"/>
    <property type="evidence" value="ECO:0007669"/>
    <property type="project" value="InterPro"/>
</dbReference>
<dbReference type="InterPro" id="IPR027417">
    <property type="entry name" value="P-loop_NTPase"/>
</dbReference>
<dbReference type="AlphaFoldDB" id="A0AAJ5WCT1"/>
<dbReference type="GO" id="GO:0006302">
    <property type="term" value="P:double-strand break repair"/>
    <property type="evidence" value="ECO:0007669"/>
    <property type="project" value="InterPro"/>
</dbReference>